<dbReference type="Gene3D" id="2.30.30.910">
    <property type="match status" value="1"/>
</dbReference>
<gene>
    <name evidence="8" type="primary">flgD_2</name>
    <name evidence="8" type="ORF">ERS008529_01267</name>
    <name evidence="9" type="ORF">ERS137968_02732</name>
</gene>
<dbReference type="Pfam" id="PF13861">
    <property type="entry name" value="FLgD_tudor"/>
    <property type="match status" value="1"/>
</dbReference>
<dbReference type="NCBIfam" id="NF007198">
    <property type="entry name" value="PRK09619.1"/>
    <property type="match status" value="1"/>
</dbReference>
<reference evidence="9 10" key="3">
    <citation type="submission" date="2015-03" db="EMBL/GenBank/DDBJ databases">
        <authorList>
            <consortium name="Pathogen Informatics"/>
            <person name="Murphy D."/>
        </authorList>
    </citation>
    <scope>NUCLEOTIDE SEQUENCE [LARGE SCALE GENOMIC DNA]</scope>
    <source>
        <strain evidence="10">type strain: CIP110230</strain>
        <strain evidence="9">Type strain: CIP110230</strain>
    </source>
</reference>
<evidence type="ECO:0000256" key="1">
    <source>
        <dbReference type="ARBA" id="ARBA00010577"/>
    </source>
</evidence>
<evidence type="ECO:0000259" key="7">
    <source>
        <dbReference type="Pfam" id="PF13861"/>
    </source>
</evidence>
<dbReference type="RefSeq" id="WP_049611415.1">
    <property type="nucleotide sequence ID" value="NZ_CAWMMU010000013.1"/>
</dbReference>
<dbReference type="Gene3D" id="2.60.40.4070">
    <property type="match status" value="1"/>
</dbReference>
<evidence type="ECO:0000256" key="4">
    <source>
        <dbReference type="ARBA" id="ARBA00024746"/>
    </source>
</evidence>
<protein>
    <recommendedName>
        <fullName evidence="2 5">Basal-body rod modification protein FlgD</fullName>
    </recommendedName>
</protein>
<dbReference type="Pfam" id="PF13860">
    <property type="entry name" value="FlgD_ig"/>
    <property type="match status" value="1"/>
</dbReference>
<feature type="domain" description="FlgD/Vpr Ig-like" evidence="6">
    <location>
        <begin position="108"/>
        <end position="174"/>
    </location>
</feature>
<dbReference type="InterPro" id="IPR025963">
    <property type="entry name" value="FLgD_Tudor"/>
</dbReference>
<dbReference type="Proteomes" id="UP000044625">
    <property type="component" value="Unassembled WGS sequence"/>
</dbReference>
<reference evidence="8" key="1">
    <citation type="submission" date="2015-03" db="EMBL/GenBank/DDBJ databases">
        <authorList>
            <person name="Murphy D."/>
        </authorList>
    </citation>
    <scope>NUCLEOTIDE SEQUENCE [LARGE SCALE GENOMIC DNA]</scope>
    <source>
        <strain evidence="8">A125KOH2</strain>
    </source>
</reference>
<evidence type="ECO:0000313" key="11">
    <source>
        <dbReference type="Proteomes" id="UP000045840"/>
    </source>
</evidence>
<feature type="domain" description="FlgD Tudor-like" evidence="7">
    <location>
        <begin position="86"/>
        <end position="215"/>
    </location>
</feature>
<proteinExistence type="inferred from homology"/>
<evidence type="ECO:0000313" key="10">
    <source>
        <dbReference type="Proteomes" id="UP000044625"/>
    </source>
</evidence>
<accession>A0A0T9P4C0</accession>
<sequence length="219" mass="23321">MSNDIKNSGLQVKSTSEVAPQGVLLNGEELNNQFLKLLVAQIKNQDPLNPTDGTEFVSQMAQLSQVQSTENMAKMLNSNTVQMERMQAMATANLVGQQVMVESQDVELGTQIQNGRLTLKHAASTVAVYLTDNLGQEHRLDLGAQAAGSVNFIIDPTKQKLNAGNYQLSAVSGSGEALIPLELAGAVNSVRIPQPGGEAQLSIAGMGEVPYSKVKQFGI</sequence>
<keyword evidence="3 5" id="KW-1005">Bacterial flagellum biogenesis</keyword>
<evidence type="ECO:0000259" key="6">
    <source>
        <dbReference type="Pfam" id="PF13860"/>
    </source>
</evidence>
<evidence type="ECO:0000256" key="3">
    <source>
        <dbReference type="ARBA" id="ARBA00022795"/>
    </source>
</evidence>
<dbReference type="InterPro" id="IPR005648">
    <property type="entry name" value="FlgD"/>
</dbReference>
<reference evidence="11" key="2">
    <citation type="submission" date="2015-03" db="EMBL/GenBank/DDBJ databases">
        <authorList>
            <consortium name="Pathogen Informatics"/>
        </authorList>
    </citation>
    <scope>NUCLEOTIDE SEQUENCE [LARGE SCALE GENOMIC DNA]</scope>
    <source>
        <strain evidence="11">A125KOH2</strain>
    </source>
</reference>
<dbReference type="GO" id="GO:0044781">
    <property type="term" value="P:bacterial-type flagellum organization"/>
    <property type="evidence" value="ECO:0007669"/>
    <property type="project" value="UniProtKB-UniRule"/>
</dbReference>
<evidence type="ECO:0000256" key="2">
    <source>
        <dbReference type="ARBA" id="ARBA00016013"/>
    </source>
</evidence>
<comment type="similarity">
    <text evidence="1 5">Belongs to the FlgD family.</text>
</comment>
<keyword evidence="10" id="KW-1185">Reference proteome</keyword>
<dbReference type="OrthoDB" id="9785233at2"/>
<organism evidence="8 11">
    <name type="scientific">Yersinia pekkanenii</name>
    <dbReference type="NCBI Taxonomy" id="1288385"/>
    <lineage>
        <taxon>Bacteria</taxon>
        <taxon>Pseudomonadati</taxon>
        <taxon>Pseudomonadota</taxon>
        <taxon>Gammaproteobacteria</taxon>
        <taxon>Enterobacterales</taxon>
        <taxon>Yersiniaceae</taxon>
        <taxon>Yersinia</taxon>
    </lineage>
</organism>
<evidence type="ECO:0000256" key="5">
    <source>
        <dbReference type="RuleBase" id="RU362076"/>
    </source>
</evidence>
<evidence type="ECO:0000313" key="9">
    <source>
        <dbReference type="EMBL" id="CRY67650.1"/>
    </source>
</evidence>
<evidence type="ECO:0000313" key="8">
    <source>
        <dbReference type="EMBL" id="CNH45156.1"/>
    </source>
</evidence>
<dbReference type="Pfam" id="PF03963">
    <property type="entry name" value="FlgD"/>
    <property type="match status" value="1"/>
</dbReference>
<dbReference type="Proteomes" id="UP000045840">
    <property type="component" value="Unassembled WGS sequence"/>
</dbReference>
<dbReference type="AlphaFoldDB" id="A0A0T9P4C0"/>
<comment type="function">
    <text evidence="4 5">Required for flagellar hook formation. May act as a scaffolding protein.</text>
</comment>
<dbReference type="EMBL" id="CQAZ01000009">
    <property type="protein sequence ID" value="CNH45156.1"/>
    <property type="molecule type" value="Genomic_DNA"/>
</dbReference>
<dbReference type="EMBL" id="CWJL01000013">
    <property type="protein sequence ID" value="CRY67650.1"/>
    <property type="molecule type" value="Genomic_DNA"/>
</dbReference>
<dbReference type="STRING" id="1288385.ERS137968_02732"/>
<name>A0A0T9P4C0_9GAMM</name>
<dbReference type="InterPro" id="IPR025965">
    <property type="entry name" value="FlgD/Vpr_Ig-like"/>
</dbReference>